<dbReference type="Proteomes" id="UP000242444">
    <property type="component" value="Unassembled WGS sequence"/>
</dbReference>
<accession>A0A263D536</accession>
<keyword evidence="1" id="KW-0175">Coiled coil</keyword>
<evidence type="ECO:0000313" key="3">
    <source>
        <dbReference type="Proteomes" id="UP000242444"/>
    </source>
</evidence>
<organism evidence="2 3">
    <name type="scientific">Amycolatopsis antarctica</name>
    <dbReference type="NCBI Taxonomy" id="1854586"/>
    <lineage>
        <taxon>Bacteria</taxon>
        <taxon>Bacillati</taxon>
        <taxon>Actinomycetota</taxon>
        <taxon>Actinomycetes</taxon>
        <taxon>Pseudonocardiales</taxon>
        <taxon>Pseudonocardiaceae</taxon>
        <taxon>Amycolatopsis</taxon>
    </lineage>
</organism>
<protein>
    <recommendedName>
        <fullName evidence="4">WXG100 family type VII secretion target</fullName>
    </recommendedName>
</protein>
<reference evidence="2 3" key="1">
    <citation type="submission" date="2017-07" db="EMBL/GenBank/DDBJ databases">
        <title>Amycolatopsis antarcticus sp. nov., isolated from the surface of an Antarcticus brown macroalga.</title>
        <authorList>
            <person name="Wang J."/>
            <person name="Leiva S."/>
            <person name="Huang J."/>
            <person name="Huang Y."/>
        </authorList>
    </citation>
    <scope>NUCLEOTIDE SEQUENCE [LARGE SCALE GENOMIC DNA]</scope>
    <source>
        <strain evidence="2 3">AU-G6</strain>
    </source>
</reference>
<proteinExistence type="predicted"/>
<evidence type="ECO:0000313" key="2">
    <source>
        <dbReference type="EMBL" id="OZM73570.1"/>
    </source>
</evidence>
<sequence length="89" mass="10317">MVSQTLNNHARRKYSDFENAITATRMALDELDKFTRTFTEKSDARFHGWRVPSKKEIRAAISQASAELDTLRREATKYKAQLIANGWRV</sequence>
<evidence type="ECO:0008006" key="4">
    <source>
        <dbReference type="Google" id="ProtNLM"/>
    </source>
</evidence>
<feature type="coiled-coil region" evidence="1">
    <location>
        <begin position="54"/>
        <end position="81"/>
    </location>
</feature>
<dbReference type="RefSeq" id="WP_094862087.1">
    <property type="nucleotide sequence ID" value="NZ_NKYE01000004.1"/>
</dbReference>
<keyword evidence="3" id="KW-1185">Reference proteome</keyword>
<dbReference type="AlphaFoldDB" id="A0A263D536"/>
<evidence type="ECO:0000256" key="1">
    <source>
        <dbReference type="SAM" id="Coils"/>
    </source>
</evidence>
<dbReference type="EMBL" id="NKYE01000004">
    <property type="protein sequence ID" value="OZM73570.1"/>
    <property type="molecule type" value="Genomic_DNA"/>
</dbReference>
<dbReference type="InParanoid" id="A0A263D536"/>
<name>A0A263D536_9PSEU</name>
<comment type="caution">
    <text evidence="2">The sequence shown here is derived from an EMBL/GenBank/DDBJ whole genome shotgun (WGS) entry which is preliminary data.</text>
</comment>
<gene>
    <name evidence="2" type="ORF">CFN78_08535</name>
</gene>